<dbReference type="SUPFAM" id="SSF53756">
    <property type="entry name" value="UDP-Glycosyltransferase/glycogen phosphorylase"/>
    <property type="match status" value="1"/>
</dbReference>
<dbReference type="GO" id="GO:0071555">
    <property type="term" value="P:cell wall organization"/>
    <property type="evidence" value="ECO:0007669"/>
    <property type="project" value="UniProtKB-KW"/>
</dbReference>
<evidence type="ECO:0000259" key="12">
    <source>
        <dbReference type="Pfam" id="PF04101"/>
    </source>
</evidence>
<dbReference type="Pfam" id="PF03033">
    <property type="entry name" value="Glyco_transf_28"/>
    <property type="match status" value="1"/>
</dbReference>
<keyword evidence="8 10" id="KW-0131">Cell cycle</keyword>
<keyword evidence="2 10" id="KW-0132">Cell division</keyword>
<evidence type="ECO:0000313" key="14">
    <source>
        <dbReference type="Proteomes" id="UP000606991"/>
    </source>
</evidence>
<comment type="subcellular location">
    <subcellularLocation>
        <location evidence="10">Cell membrane</location>
        <topology evidence="10">Peripheral membrane protein</topology>
        <orientation evidence="10">Cytoplasmic side</orientation>
    </subcellularLocation>
</comment>
<dbReference type="GO" id="GO:0008360">
    <property type="term" value="P:regulation of cell shape"/>
    <property type="evidence" value="ECO:0007669"/>
    <property type="project" value="UniProtKB-KW"/>
</dbReference>
<keyword evidence="4 10" id="KW-0808">Transferase</keyword>
<feature type="domain" description="Glycosyltransferase family 28 N-terminal" evidence="11">
    <location>
        <begin position="4"/>
        <end position="139"/>
    </location>
</feature>
<dbReference type="GO" id="GO:0050511">
    <property type="term" value="F:undecaprenyldiphospho-muramoylpentapeptide beta-N-acetylglucosaminyltransferase activity"/>
    <property type="evidence" value="ECO:0007669"/>
    <property type="project" value="UniProtKB-UniRule"/>
</dbReference>
<feature type="binding site" evidence="10">
    <location>
        <position position="292"/>
    </location>
    <ligand>
        <name>UDP-N-acetyl-alpha-D-glucosamine</name>
        <dbReference type="ChEBI" id="CHEBI:57705"/>
    </ligand>
</feature>
<keyword evidence="3 10" id="KW-0328">Glycosyltransferase</keyword>
<dbReference type="Proteomes" id="UP000606991">
    <property type="component" value="Unassembled WGS sequence"/>
</dbReference>
<dbReference type="EMBL" id="JAEKNS010000151">
    <property type="protein sequence ID" value="MBJ7596212.1"/>
    <property type="molecule type" value="Genomic_DNA"/>
</dbReference>
<reference evidence="13 14" key="1">
    <citation type="submission" date="2020-10" db="EMBL/GenBank/DDBJ databases">
        <title>Ca. Dormibacterota MAGs.</title>
        <authorList>
            <person name="Montgomery K."/>
        </authorList>
    </citation>
    <scope>NUCLEOTIDE SEQUENCE [LARGE SCALE GENOMIC DNA]</scope>
    <source>
        <strain evidence="13">SC8812_S17_18</strain>
    </source>
</reference>
<feature type="binding site" evidence="10">
    <location>
        <position position="248"/>
    </location>
    <ligand>
        <name>UDP-N-acetyl-alpha-D-glucosamine</name>
        <dbReference type="ChEBI" id="CHEBI:57705"/>
    </ligand>
</feature>
<evidence type="ECO:0000256" key="5">
    <source>
        <dbReference type="ARBA" id="ARBA00022960"/>
    </source>
</evidence>
<dbReference type="GO" id="GO:0051301">
    <property type="term" value="P:cell division"/>
    <property type="evidence" value="ECO:0007669"/>
    <property type="project" value="UniProtKB-KW"/>
</dbReference>
<keyword evidence="9 10" id="KW-0961">Cell wall biogenesis/degradation</keyword>
<keyword evidence="6 10" id="KW-0573">Peptidoglycan synthesis</keyword>
<proteinExistence type="inferred from homology"/>
<dbReference type="GO" id="GO:0009252">
    <property type="term" value="P:peptidoglycan biosynthetic process"/>
    <property type="evidence" value="ECO:0007669"/>
    <property type="project" value="UniProtKB-UniRule"/>
</dbReference>
<sequence>MRTLIAGGGTGGHLTPVLAMAQELRRADPTGEVLIVGRHGGVAEDLVTAAGFRLETLRISGLDVGNAVSVARFAALLPAAVRAARRIIRDFRADVVIGGAGYVSVPVVLAARSLRIPVALLEQNAIPGRATRLLARRGTLVAAAFAETAVSLPHARVVHTGNPIRAEVLATPLRELGETCERLLVMGGSQGARRINRAVAGCVERLLARHPTLQVTHQTGALDADEIEAVAAGLPAELRRRWTRAPFIQDVGAAIMWSDLVLMRAGGSSVAECSALGRPMILVPYPHAGDHQRFNAAPFVQAGAARVIPDDECDPQRAAAEVEALVDDPDAWRHMAVHSAQLGRRDAAPRVLELMRRLTAPPARIPR</sequence>
<evidence type="ECO:0000256" key="3">
    <source>
        <dbReference type="ARBA" id="ARBA00022676"/>
    </source>
</evidence>
<dbReference type="HAMAP" id="MF_00033">
    <property type="entry name" value="MurG"/>
    <property type="match status" value="1"/>
</dbReference>
<evidence type="ECO:0000256" key="10">
    <source>
        <dbReference type="HAMAP-Rule" id="MF_00033"/>
    </source>
</evidence>
<comment type="function">
    <text evidence="10">Cell wall formation. Catalyzes the transfer of a GlcNAc subunit on undecaprenyl-pyrophosphoryl-MurNAc-pentapeptide (lipid intermediate I) to form undecaprenyl-pyrophosphoryl-MurNAc-(pentapeptide)GlcNAc (lipid intermediate II).</text>
</comment>
<feature type="binding site" evidence="10">
    <location>
        <position position="189"/>
    </location>
    <ligand>
        <name>UDP-N-acetyl-alpha-D-glucosamine</name>
        <dbReference type="ChEBI" id="CHEBI:57705"/>
    </ligand>
</feature>
<dbReference type="AlphaFoldDB" id="A0A934NBD8"/>
<feature type="binding site" evidence="10">
    <location>
        <position position="124"/>
    </location>
    <ligand>
        <name>UDP-N-acetyl-alpha-D-glucosamine</name>
        <dbReference type="ChEBI" id="CHEBI:57705"/>
    </ligand>
</feature>
<dbReference type="NCBIfam" id="TIGR01133">
    <property type="entry name" value="murG"/>
    <property type="match status" value="1"/>
</dbReference>
<feature type="domain" description="Glycosyl transferase family 28 C-terminal" evidence="12">
    <location>
        <begin position="183"/>
        <end position="349"/>
    </location>
</feature>
<dbReference type="Gene3D" id="3.40.50.2000">
    <property type="entry name" value="Glycogen Phosphorylase B"/>
    <property type="match status" value="2"/>
</dbReference>
<evidence type="ECO:0000256" key="4">
    <source>
        <dbReference type="ARBA" id="ARBA00022679"/>
    </source>
</evidence>
<protein>
    <recommendedName>
        <fullName evidence="10">UDP-N-acetylglucosamine--N-acetylmuramyl-(pentapeptide) pyrophosphoryl-undecaprenol N-acetylglucosamine transferase</fullName>
        <ecNumber evidence="10">2.4.1.227</ecNumber>
    </recommendedName>
    <alternativeName>
        <fullName evidence="10">Undecaprenyl-PP-MurNAc-pentapeptide-UDPGlcNAc GlcNAc transferase</fullName>
    </alternativeName>
</protein>
<dbReference type="InterPro" id="IPR006009">
    <property type="entry name" value="GlcNAc_MurG"/>
</dbReference>
<dbReference type="GO" id="GO:0005975">
    <property type="term" value="P:carbohydrate metabolic process"/>
    <property type="evidence" value="ECO:0007669"/>
    <property type="project" value="InterPro"/>
</dbReference>
<dbReference type="RefSeq" id="WP_337314047.1">
    <property type="nucleotide sequence ID" value="NZ_JAEKNS010000151.1"/>
</dbReference>
<comment type="similarity">
    <text evidence="10">Belongs to the glycosyltransferase 28 family. MurG subfamily.</text>
</comment>
<dbReference type="InterPro" id="IPR007235">
    <property type="entry name" value="Glyco_trans_28_C"/>
</dbReference>
<evidence type="ECO:0000256" key="2">
    <source>
        <dbReference type="ARBA" id="ARBA00022618"/>
    </source>
</evidence>
<keyword evidence="7 10" id="KW-0472">Membrane</keyword>
<dbReference type="GO" id="GO:0005886">
    <property type="term" value="C:plasma membrane"/>
    <property type="evidence" value="ECO:0007669"/>
    <property type="project" value="UniProtKB-SubCell"/>
</dbReference>
<comment type="caution">
    <text evidence="10">Lacks conserved residue(s) required for the propagation of feature annotation.</text>
</comment>
<dbReference type="InterPro" id="IPR004276">
    <property type="entry name" value="GlycoTrans_28_N"/>
</dbReference>
<evidence type="ECO:0000313" key="13">
    <source>
        <dbReference type="EMBL" id="MBJ7596212.1"/>
    </source>
</evidence>
<dbReference type="Pfam" id="PF04101">
    <property type="entry name" value="Glyco_tran_28_C"/>
    <property type="match status" value="1"/>
</dbReference>
<dbReference type="PANTHER" id="PTHR21015">
    <property type="entry name" value="UDP-N-ACETYLGLUCOSAMINE--N-ACETYLMURAMYL-(PENTAPEPTIDE) PYROPHOSPHORYL-UNDECAPRENOL N-ACETYLGLUCOSAMINE TRANSFERASE 1"/>
    <property type="match status" value="1"/>
</dbReference>
<comment type="pathway">
    <text evidence="10">Cell wall biogenesis; peptidoglycan biosynthesis.</text>
</comment>
<keyword evidence="1 10" id="KW-1003">Cell membrane</keyword>
<dbReference type="PANTHER" id="PTHR21015:SF22">
    <property type="entry name" value="GLYCOSYLTRANSFERASE"/>
    <property type="match status" value="1"/>
</dbReference>
<evidence type="ECO:0000256" key="7">
    <source>
        <dbReference type="ARBA" id="ARBA00023136"/>
    </source>
</evidence>
<evidence type="ECO:0000256" key="6">
    <source>
        <dbReference type="ARBA" id="ARBA00022984"/>
    </source>
</evidence>
<evidence type="ECO:0000256" key="9">
    <source>
        <dbReference type="ARBA" id="ARBA00023316"/>
    </source>
</evidence>
<evidence type="ECO:0000256" key="8">
    <source>
        <dbReference type="ARBA" id="ARBA00023306"/>
    </source>
</evidence>
<evidence type="ECO:0000256" key="1">
    <source>
        <dbReference type="ARBA" id="ARBA00022475"/>
    </source>
</evidence>
<comment type="caution">
    <text evidence="13">The sequence shown here is derived from an EMBL/GenBank/DDBJ whole genome shotgun (WGS) entry which is preliminary data.</text>
</comment>
<dbReference type="CDD" id="cd03785">
    <property type="entry name" value="GT28_MurG"/>
    <property type="match status" value="1"/>
</dbReference>
<name>A0A934NBD8_9BACT</name>
<accession>A0A934NBD8</accession>
<organism evidence="13 14">
    <name type="scientific">Candidatus Aeolococcus gillhamiae</name>
    <dbReference type="NCBI Taxonomy" id="3127015"/>
    <lineage>
        <taxon>Bacteria</taxon>
        <taxon>Bacillati</taxon>
        <taxon>Candidatus Dormiibacterota</taxon>
        <taxon>Candidatus Dormibacteria</taxon>
        <taxon>Candidatus Aeolococcales</taxon>
        <taxon>Candidatus Aeolococcaceae</taxon>
        <taxon>Candidatus Aeolococcus</taxon>
    </lineage>
</organism>
<comment type="catalytic activity">
    <reaction evidence="10">
        <text>di-trans,octa-cis-undecaprenyl diphospho-N-acetyl-alpha-D-muramoyl-L-alanyl-D-glutamyl-meso-2,6-diaminopimeloyl-D-alanyl-D-alanine + UDP-N-acetyl-alpha-D-glucosamine = di-trans,octa-cis-undecaprenyl diphospho-[N-acetyl-alpha-D-glucosaminyl-(1-&gt;4)]-N-acetyl-alpha-D-muramoyl-L-alanyl-D-glutamyl-meso-2,6-diaminopimeloyl-D-alanyl-D-alanine + UDP + H(+)</text>
        <dbReference type="Rhea" id="RHEA:31227"/>
        <dbReference type="ChEBI" id="CHEBI:15378"/>
        <dbReference type="ChEBI" id="CHEBI:57705"/>
        <dbReference type="ChEBI" id="CHEBI:58223"/>
        <dbReference type="ChEBI" id="CHEBI:61387"/>
        <dbReference type="ChEBI" id="CHEBI:61388"/>
        <dbReference type="EC" id="2.4.1.227"/>
    </reaction>
</comment>
<evidence type="ECO:0000259" key="11">
    <source>
        <dbReference type="Pfam" id="PF03033"/>
    </source>
</evidence>
<feature type="binding site" evidence="10">
    <location>
        <begin position="10"/>
        <end position="12"/>
    </location>
    <ligand>
        <name>UDP-N-acetyl-alpha-D-glucosamine</name>
        <dbReference type="ChEBI" id="CHEBI:57705"/>
    </ligand>
</feature>
<gene>
    <name evidence="10 13" type="primary">murG</name>
    <name evidence="13" type="ORF">JF886_15390</name>
</gene>
<keyword evidence="5 10" id="KW-0133">Cell shape</keyword>
<dbReference type="EC" id="2.4.1.227" evidence="10"/>
<feature type="binding site" evidence="10">
    <location>
        <position position="165"/>
    </location>
    <ligand>
        <name>UDP-N-acetyl-alpha-D-glucosamine</name>
        <dbReference type="ChEBI" id="CHEBI:57705"/>
    </ligand>
</feature>